<gene>
    <name evidence="14" type="ORF">DFR67_105283</name>
</gene>
<keyword evidence="7" id="KW-0630">Potassium</keyword>
<proteinExistence type="inferred from homology"/>
<accession>A0A318RPN7</accession>
<dbReference type="OrthoDB" id="7626281at2"/>
<keyword evidence="4" id="KW-0633">Potassium transport</keyword>
<evidence type="ECO:0000256" key="9">
    <source>
        <dbReference type="ARBA" id="ARBA00023065"/>
    </source>
</evidence>
<sequence length="206" mass="22394">MRDGDVRTERGLERLIFFTDAVVAIAITLVVLPLVDEAKDLGKRSVAEFLSEDSAALVAAAISFVVIGAFWRDHHRLFERATGYTPTLLRANLLWLAGVVFLPVATVLYVSAGKGDRVAIAVYLGTVTAVMFMSRIEEGILIRSGLRSGPPLATTDLWIETTPLFLISVALVLALAFPALGLWPVLILLLSRPVIRLAAMVIDRRG</sequence>
<organism evidence="14 15">
    <name type="scientific">Williamsia limnetica</name>
    <dbReference type="NCBI Taxonomy" id="882452"/>
    <lineage>
        <taxon>Bacteria</taxon>
        <taxon>Bacillati</taxon>
        <taxon>Actinomycetota</taxon>
        <taxon>Actinomycetes</taxon>
        <taxon>Mycobacteriales</taxon>
        <taxon>Nocardiaceae</taxon>
        <taxon>Williamsia</taxon>
    </lineage>
</organism>
<comment type="catalytic activity">
    <reaction evidence="12">
        <text>K(+)(in) = K(+)(out)</text>
        <dbReference type="Rhea" id="RHEA:29463"/>
        <dbReference type="ChEBI" id="CHEBI:29103"/>
    </reaction>
</comment>
<dbReference type="Pfam" id="PF06736">
    <property type="entry name" value="TMEM175"/>
    <property type="match status" value="1"/>
</dbReference>
<keyword evidence="11" id="KW-0407">Ion channel</keyword>
<keyword evidence="6" id="KW-0631">Potassium channel</keyword>
<evidence type="ECO:0000256" key="6">
    <source>
        <dbReference type="ARBA" id="ARBA00022826"/>
    </source>
</evidence>
<evidence type="ECO:0000256" key="7">
    <source>
        <dbReference type="ARBA" id="ARBA00022958"/>
    </source>
</evidence>
<dbReference type="GO" id="GO:0015252">
    <property type="term" value="F:proton channel activity"/>
    <property type="evidence" value="ECO:0007669"/>
    <property type="project" value="InterPro"/>
</dbReference>
<evidence type="ECO:0000256" key="1">
    <source>
        <dbReference type="ARBA" id="ARBA00004141"/>
    </source>
</evidence>
<keyword evidence="8 13" id="KW-1133">Transmembrane helix</keyword>
<keyword evidence="10 13" id="KW-0472">Membrane</keyword>
<evidence type="ECO:0000256" key="5">
    <source>
        <dbReference type="ARBA" id="ARBA00022692"/>
    </source>
</evidence>
<evidence type="ECO:0000256" key="2">
    <source>
        <dbReference type="ARBA" id="ARBA00006920"/>
    </source>
</evidence>
<reference evidence="14 15" key="1">
    <citation type="submission" date="2018-06" db="EMBL/GenBank/DDBJ databases">
        <title>Genomic Encyclopedia of Type Strains, Phase IV (KMG-IV): sequencing the most valuable type-strain genomes for metagenomic binning, comparative biology and taxonomic classification.</title>
        <authorList>
            <person name="Goeker M."/>
        </authorList>
    </citation>
    <scope>NUCLEOTIDE SEQUENCE [LARGE SCALE GENOMIC DNA]</scope>
    <source>
        <strain evidence="14 15">DSM 45521</strain>
    </source>
</reference>
<feature type="transmembrane region" description="Helical" evidence="13">
    <location>
        <begin position="12"/>
        <end position="35"/>
    </location>
</feature>
<evidence type="ECO:0000256" key="4">
    <source>
        <dbReference type="ARBA" id="ARBA00022538"/>
    </source>
</evidence>
<keyword evidence="15" id="KW-1185">Reference proteome</keyword>
<evidence type="ECO:0000313" key="14">
    <source>
        <dbReference type="EMBL" id="PYE18138.1"/>
    </source>
</evidence>
<comment type="similarity">
    <text evidence="2">Belongs to the TMEM175 family.</text>
</comment>
<evidence type="ECO:0000256" key="3">
    <source>
        <dbReference type="ARBA" id="ARBA00022448"/>
    </source>
</evidence>
<feature type="transmembrane region" description="Helical" evidence="13">
    <location>
        <begin position="93"/>
        <end position="112"/>
    </location>
</feature>
<name>A0A318RPN7_WILLI</name>
<keyword evidence="5 13" id="KW-0812">Transmembrane</keyword>
<dbReference type="RefSeq" id="WP_110469481.1">
    <property type="nucleotide sequence ID" value="NZ_QJSP01000005.1"/>
</dbReference>
<feature type="transmembrane region" description="Helical" evidence="13">
    <location>
        <begin position="55"/>
        <end position="72"/>
    </location>
</feature>
<comment type="caution">
    <text evidence="14">The sequence shown here is derived from an EMBL/GenBank/DDBJ whole genome shotgun (WGS) entry which is preliminary data.</text>
</comment>
<evidence type="ECO:0000256" key="8">
    <source>
        <dbReference type="ARBA" id="ARBA00022989"/>
    </source>
</evidence>
<dbReference type="Proteomes" id="UP000247591">
    <property type="component" value="Unassembled WGS sequence"/>
</dbReference>
<evidence type="ECO:0000256" key="11">
    <source>
        <dbReference type="ARBA" id="ARBA00023303"/>
    </source>
</evidence>
<keyword evidence="9" id="KW-0406">Ion transport</keyword>
<dbReference type="InterPro" id="IPR010617">
    <property type="entry name" value="TMEM175-like"/>
</dbReference>
<dbReference type="AlphaFoldDB" id="A0A318RPN7"/>
<keyword evidence="3" id="KW-0813">Transport</keyword>
<protein>
    <submittedName>
        <fullName evidence="14">Putative membrane protein</fullName>
    </submittedName>
</protein>
<evidence type="ECO:0000256" key="13">
    <source>
        <dbReference type="SAM" id="Phobius"/>
    </source>
</evidence>
<evidence type="ECO:0000256" key="12">
    <source>
        <dbReference type="ARBA" id="ARBA00034430"/>
    </source>
</evidence>
<comment type="subcellular location">
    <subcellularLocation>
        <location evidence="1">Membrane</location>
        <topology evidence="1">Multi-pass membrane protein</topology>
    </subcellularLocation>
</comment>
<dbReference type="GO" id="GO:0005267">
    <property type="term" value="F:potassium channel activity"/>
    <property type="evidence" value="ECO:0007669"/>
    <property type="project" value="UniProtKB-KW"/>
</dbReference>
<evidence type="ECO:0000256" key="10">
    <source>
        <dbReference type="ARBA" id="ARBA00023136"/>
    </source>
</evidence>
<dbReference type="GO" id="GO:0016020">
    <property type="term" value="C:membrane"/>
    <property type="evidence" value="ECO:0007669"/>
    <property type="project" value="UniProtKB-SubCell"/>
</dbReference>
<evidence type="ECO:0000313" key="15">
    <source>
        <dbReference type="Proteomes" id="UP000247591"/>
    </source>
</evidence>
<dbReference type="EMBL" id="QJSP01000005">
    <property type="protein sequence ID" value="PYE18138.1"/>
    <property type="molecule type" value="Genomic_DNA"/>
</dbReference>